<dbReference type="SUPFAM" id="SSF50249">
    <property type="entry name" value="Nucleic acid-binding proteins"/>
    <property type="match status" value="1"/>
</dbReference>
<organism evidence="4 5">
    <name type="scientific">Oopsacas minuta</name>
    <dbReference type="NCBI Taxonomy" id="111878"/>
    <lineage>
        <taxon>Eukaryota</taxon>
        <taxon>Metazoa</taxon>
        <taxon>Porifera</taxon>
        <taxon>Hexactinellida</taxon>
        <taxon>Hexasterophora</taxon>
        <taxon>Lyssacinosida</taxon>
        <taxon>Leucopsacidae</taxon>
        <taxon>Oopsacas</taxon>
    </lineage>
</organism>
<dbReference type="PANTHER" id="PTHR15114:SF1">
    <property type="entry name" value="REPLICATION PROTEIN A 14 KDA SUBUNIT"/>
    <property type="match status" value="1"/>
</dbReference>
<comment type="similarity">
    <text evidence="2">Belongs to the replication factor A protein 3 family.</text>
</comment>
<dbReference type="GO" id="GO:0006260">
    <property type="term" value="P:DNA replication"/>
    <property type="evidence" value="ECO:0007669"/>
    <property type="project" value="InterPro"/>
</dbReference>
<name>A0AAV7K5K9_9METZ</name>
<comment type="subcellular location">
    <subcellularLocation>
        <location evidence="1">Nucleus</location>
    </subcellularLocation>
</comment>
<dbReference type="GO" id="GO:0003684">
    <property type="term" value="F:damaged DNA binding"/>
    <property type="evidence" value="ECO:0007669"/>
    <property type="project" value="TreeGrafter"/>
</dbReference>
<comment type="caution">
    <text evidence="4">The sequence shown here is derived from an EMBL/GenBank/DDBJ whole genome shotgun (WGS) entry which is preliminary data.</text>
</comment>
<evidence type="ECO:0000256" key="1">
    <source>
        <dbReference type="ARBA" id="ARBA00004123"/>
    </source>
</evidence>
<proteinExistence type="inferred from homology"/>
<keyword evidence="5" id="KW-1185">Reference proteome</keyword>
<evidence type="ECO:0000256" key="3">
    <source>
        <dbReference type="ARBA" id="ARBA00023242"/>
    </source>
</evidence>
<dbReference type="GO" id="GO:0006284">
    <property type="term" value="P:base-excision repair"/>
    <property type="evidence" value="ECO:0007669"/>
    <property type="project" value="TreeGrafter"/>
</dbReference>
<gene>
    <name evidence="4" type="ORF">LOD99_1307</name>
</gene>
<dbReference type="GO" id="GO:0035861">
    <property type="term" value="C:site of double-strand break"/>
    <property type="evidence" value="ECO:0007669"/>
    <property type="project" value="TreeGrafter"/>
</dbReference>
<dbReference type="GO" id="GO:0006298">
    <property type="term" value="P:mismatch repair"/>
    <property type="evidence" value="ECO:0007669"/>
    <property type="project" value="TreeGrafter"/>
</dbReference>
<dbReference type="GO" id="GO:0006289">
    <property type="term" value="P:nucleotide-excision repair"/>
    <property type="evidence" value="ECO:0007669"/>
    <property type="project" value="TreeGrafter"/>
</dbReference>
<dbReference type="GO" id="GO:0003697">
    <property type="term" value="F:single-stranded DNA binding"/>
    <property type="evidence" value="ECO:0007669"/>
    <property type="project" value="TreeGrafter"/>
</dbReference>
<dbReference type="InterPro" id="IPR013970">
    <property type="entry name" value="Rfa2"/>
</dbReference>
<dbReference type="Proteomes" id="UP001165289">
    <property type="component" value="Unassembled WGS sequence"/>
</dbReference>
<reference evidence="4 5" key="1">
    <citation type="journal article" date="2023" name="BMC Biol.">
        <title>The compact genome of the sponge Oopsacas minuta (Hexactinellida) is lacking key metazoan core genes.</title>
        <authorList>
            <person name="Santini S."/>
            <person name="Schenkelaars Q."/>
            <person name="Jourda C."/>
            <person name="Duchesne M."/>
            <person name="Belahbib H."/>
            <person name="Rocher C."/>
            <person name="Selva M."/>
            <person name="Riesgo A."/>
            <person name="Vervoort M."/>
            <person name="Leys S.P."/>
            <person name="Kodjabachian L."/>
            <person name="Le Bivic A."/>
            <person name="Borchiellini C."/>
            <person name="Claverie J.M."/>
            <person name="Renard E."/>
        </authorList>
    </citation>
    <scope>NUCLEOTIDE SEQUENCE [LARGE SCALE GENOMIC DNA]</scope>
    <source>
        <strain evidence="4">SPO-2</strain>
    </source>
</reference>
<dbReference type="PANTHER" id="PTHR15114">
    <property type="entry name" value="REPLICATION PROTEIN A3"/>
    <property type="match status" value="1"/>
</dbReference>
<dbReference type="AlphaFoldDB" id="A0AAV7K5K9"/>
<evidence type="ECO:0000313" key="5">
    <source>
        <dbReference type="Proteomes" id="UP001165289"/>
    </source>
</evidence>
<keyword evidence="3" id="KW-0539">Nucleus</keyword>
<dbReference type="GO" id="GO:0000724">
    <property type="term" value="P:double-strand break repair via homologous recombination"/>
    <property type="evidence" value="ECO:0007669"/>
    <property type="project" value="TreeGrafter"/>
</dbReference>
<dbReference type="EMBL" id="JAKMXF010000144">
    <property type="protein sequence ID" value="KAI6656511.1"/>
    <property type="molecule type" value="Genomic_DNA"/>
</dbReference>
<protein>
    <submittedName>
        <fullName evidence="4">Replication protein A3, 14kDa</fullName>
    </submittedName>
</protein>
<sequence>MQLTDMYSTLETRTSGKSIPSSLGKQVTVVGRVSQLGGSNLKLVTHDDKTITVKFSSSSSLPTQDSIVEVIGTVLPDQTIQSTAYLIFEEDFDLTMYDEAMKLVDKLPIFK</sequence>
<dbReference type="InterPro" id="IPR012340">
    <property type="entry name" value="NA-bd_OB-fold"/>
</dbReference>
<evidence type="ECO:0000313" key="4">
    <source>
        <dbReference type="EMBL" id="KAI6656511.1"/>
    </source>
</evidence>
<dbReference type="GO" id="GO:0005662">
    <property type="term" value="C:DNA replication factor A complex"/>
    <property type="evidence" value="ECO:0007669"/>
    <property type="project" value="TreeGrafter"/>
</dbReference>
<dbReference type="Pfam" id="PF08661">
    <property type="entry name" value="Rep_fac-A_3"/>
    <property type="match status" value="1"/>
</dbReference>
<evidence type="ECO:0000256" key="2">
    <source>
        <dbReference type="ARBA" id="ARBA00009761"/>
    </source>
</evidence>
<dbReference type="Gene3D" id="2.40.50.140">
    <property type="entry name" value="Nucleic acid-binding proteins"/>
    <property type="match status" value="1"/>
</dbReference>
<accession>A0AAV7K5K9</accession>